<evidence type="ECO:0000256" key="2">
    <source>
        <dbReference type="ARBA" id="ARBA00006679"/>
    </source>
</evidence>
<dbReference type="AlphaFoldDB" id="A0A1H1I2C9"/>
<evidence type="ECO:0000256" key="1">
    <source>
        <dbReference type="ARBA" id="ARBA00004651"/>
    </source>
</evidence>
<reference evidence="9 10" key="1">
    <citation type="submission" date="2016-10" db="EMBL/GenBank/DDBJ databases">
        <authorList>
            <person name="de Groot N.N."/>
        </authorList>
    </citation>
    <scope>NUCLEOTIDE SEQUENCE [LARGE SCALE GENOMIC DNA]</scope>
    <source>
        <strain evidence="9 10">DSM 43794</strain>
    </source>
</reference>
<evidence type="ECO:0000256" key="5">
    <source>
        <dbReference type="ARBA" id="ARBA00022989"/>
    </source>
</evidence>
<feature type="compositionally biased region" description="Gly residues" evidence="7">
    <location>
        <begin position="167"/>
        <end position="184"/>
    </location>
</feature>
<evidence type="ECO:0000256" key="6">
    <source>
        <dbReference type="ARBA" id="ARBA00023136"/>
    </source>
</evidence>
<keyword evidence="6 8" id="KW-0472">Membrane</keyword>
<keyword evidence="4 8" id="KW-0812">Transmembrane</keyword>
<dbReference type="STRING" id="35622.SAMN04489764_5104"/>
<evidence type="ECO:0000256" key="4">
    <source>
        <dbReference type="ARBA" id="ARBA00022692"/>
    </source>
</evidence>
<dbReference type="EMBL" id="FNKK01000002">
    <property type="protein sequence ID" value="SDR31857.1"/>
    <property type="molecule type" value="Genomic_DNA"/>
</dbReference>
<gene>
    <name evidence="9" type="ORF">SAMN04489764_5104</name>
</gene>
<feature type="transmembrane region" description="Helical" evidence="8">
    <location>
        <begin position="106"/>
        <end position="129"/>
    </location>
</feature>
<evidence type="ECO:0000313" key="9">
    <source>
        <dbReference type="EMBL" id="SDR31857.1"/>
    </source>
</evidence>
<dbReference type="PANTHER" id="PTHR33452">
    <property type="entry name" value="OXIDOREDUCTASE CATD-RELATED"/>
    <property type="match status" value="1"/>
</dbReference>
<dbReference type="Pfam" id="PF07681">
    <property type="entry name" value="DoxX"/>
    <property type="match status" value="1"/>
</dbReference>
<keyword evidence="10" id="KW-1185">Reference proteome</keyword>
<dbReference type="InterPro" id="IPR032808">
    <property type="entry name" value="DoxX"/>
</dbReference>
<dbReference type="GO" id="GO:0005886">
    <property type="term" value="C:plasma membrane"/>
    <property type="evidence" value="ECO:0007669"/>
    <property type="project" value="UniProtKB-SubCell"/>
</dbReference>
<sequence length="248" mass="24781">MSDVRRTLHDLASLAARAGVGGIFFAGGWDKLEAGLNATGDQFAQLGAPAPHIWAAVTVLTELIGSALLVAGVAVPACSLLLFAEALAVFIVGRGDPGLSPAGGDVSLIVALGAASLLLAVGGAGRISVDHMVVIKRREADAADDRTIDDEADDVPASLREPAAGGEDAGGAGPAEAGEPGGRAAGRADADEPAAADGTGETAERSRGRSRSTRAGRPALDDADGDDDHQPGDTLVAGRRTPRSGKSR</sequence>
<dbReference type="OrthoDB" id="1122432at2"/>
<name>A0A1H1I2C9_9ACTN</name>
<dbReference type="Proteomes" id="UP000217103">
    <property type="component" value="Unassembled WGS sequence"/>
</dbReference>
<comment type="subcellular location">
    <subcellularLocation>
        <location evidence="1">Cell membrane</location>
        <topology evidence="1">Multi-pass membrane protein</topology>
    </subcellularLocation>
</comment>
<evidence type="ECO:0000256" key="7">
    <source>
        <dbReference type="SAM" id="MobiDB-lite"/>
    </source>
</evidence>
<keyword evidence="5 8" id="KW-1133">Transmembrane helix</keyword>
<protein>
    <submittedName>
        <fullName evidence="9">DoxX protein</fullName>
    </submittedName>
</protein>
<keyword evidence="3" id="KW-1003">Cell membrane</keyword>
<evidence type="ECO:0000313" key="10">
    <source>
        <dbReference type="Proteomes" id="UP000217103"/>
    </source>
</evidence>
<accession>A0A1H1I2C9</accession>
<dbReference type="PANTHER" id="PTHR33452:SF1">
    <property type="entry name" value="INNER MEMBRANE PROTEIN YPHA-RELATED"/>
    <property type="match status" value="1"/>
</dbReference>
<feature type="transmembrane region" description="Helical" evidence="8">
    <location>
        <begin position="68"/>
        <end position="94"/>
    </location>
</feature>
<comment type="similarity">
    <text evidence="2">Belongs to the DoxX family.</text>
</comment>
<organism evidence="9 10">
    <name type="scientific">Thermostaphylospora chromogena</name>
    <dbReference type="NCBI Taxonomy" id="35622"/>
    <lineage>
        <taxon>Bacteria</taxon>
        <taxon>Bacillati</taxon>
        <taxon>Actinomycetota</taxon>
        <taxon>Actinomycetes</taxon>
        <taxon>Streptosporangiales</taxon>
        <taxon>Thermomonosporaceae</taxon>
        <taxon>Thermostaphylospora</taxon>
    </lineage>
</organism>
<evidence type="ECO:0000256" key="3">
    <source>
        <dbReference type="ARBA" id="ARBA00022475"/>
    </source>
</evidence>
<proteinExistence type="inferred from homology"/>
<evidence type="ECO:0000256" key="8">
    <source>
        <dbReference type="SAM" id="Phobius"/>
    </source>
</evidence>
<dbReference type="InterPro" id="IPR051907">
    <property type="entry name" value="DoxX-like_oxidoreductase"/>
</dbReference>
<feature type="region of interest" description="Disordered" evidence="7">
    <location>
        <begin position="145"/>
        <end position="248"/>
    </location>
</feature>